<keyword evidence="2" id="KW-1185">Reference proteome</keyword>
<reference evidence="1 2" key="1">
    <citation type="submission" date="2017-04" db="EMBL/GenBank/DDBJ databases">
        <authorList>
            <person name="Afonso C.L."/>
            <person name="Miller P.J."/>
            <person name="Scott M.A."/>
            <person name="Spackman E."/>
            <person name="Goraichik I."/>
            <person name="Dimitrov K.M."/>
            <person name="Suarez D.L."/>
            <person name="Swayne D.E."/>
        </authorList>
    </citation>
    <scope>NUCLEOTIDE SEQUENCE [LARGE SCALE GENOMIC DNA]</scope>
    <source>
        <strain evidence="1 2">DSM 3385</strain>
    </source>
</reference>
<dbReference type="STRING" id="1121400.SAMN02746065_12632"/>
<sequence length="181" mass="20301">MNITDLGLNDFRMDLLNHIKAHGDLGHLPNGLHAVVPPNVNLGLHPGVIFSLRNRNSNVNVNQHNRLHPYYLIYMGNNGKVLIDHTRIKSLLDLVRGNCKGVNRPIPSVCQLFNAKTDDGRDMKPYSDLLGQAIRSMVEIKEEKDIDSLFSGVHTTALVDTIKGLDDFELISFLVILEEEQ</sequence>
<gene>
    <name evidence="1" type="ORF">SAMN02746065_12632</name>
</gene>
<evidence type="ECO:0000313" key="1">
    <source>
        <dbReference type="EMBL" id="SMD05897.1"/>
    </source>
</evidence>
<organism evidence="1 2">
    <name type="scientific">Desulfocicer vacuolatum DSM 3385</name>
    <dbReference type="NCBI Taxonomy" id="1121400"/>
    <lineage>
        <taxon>Bacteria</taxon>
        <taxon>Pseudomonadati</taxon>
        <taxon>Thermodesulfobacteriota</taxon>
        <taxon>Desulfobacteria</taxon>
        <taxon>Desulfobacterales</taxon>
        <taxon>Desulfobacteraceae</taxon>
        <taxon>Desulfocicer</taxon>
    </lineage>
</organism>
<evidence type="ECO:0000313" key="2">
    <source>
        <dbReference type="Proteomes" id="UP000192418"/>
    </source>
</evidence>
<dbReference type="Proteomes" id="UP000192418">
    <property type="component" value="Unassembled WGS sequence"/>
</dbReference>
<accession>A0A1W2E8P2</accession>
<proteinExistence type="predicted"/>
<protein>
    <submittedName>
        <fullName evidence="1">Uncharacterized protein</fullName>
    </submittedName>
</protein>
<name>A0A1W2E8P2_9BACT</name>
<dbReference type="EMBL" id="FWXY01000026">
    <property type="protein sequence ID" value="SMD05897.1"/>
    <property type="molecule type" value="Genomic_DNA"/>
</dbReference>
<dbReference type="AlphaFoldDB" id="A0A1W2E8P2"/>